<proteinExistence type="predicted"/>
<feature type="region of interest" description="Disordered" evidence="1">
    <location>
        <begin position="183"/>
        <end position="228"/>
    </location>
</feature>
<name>A0A6C0F826_9ZZZZ</name>
<evidence type="ECO:0000313" key="2">
    <source>
        <dbReference type="EMBL" id="QHT37838.1"/>
    </source>
</evidence>
<protein>
    <submittedName>
        <fullName evidence="2">Uncharacterized protein</fullName>
    </submittedName>
</protein>
<sequence length="228" mass="26975">MSDKDTIREPYKKEFKIEIIDKDSEEGVIKRLKQEKGVKIDDISDRTFENKLLDSCYKYNIPDFSNFFGNILNDLFKPSKKDREIKTKLQFFKSNKPNNRGSYISDFRISVNNEEMPFSSLDQVDYFLTNYIGFVENEKKSDKDPTKIKDPELIKKKFFNKIEKEYSHFPAMIDRDIKEDIDKEEKDTNEKKKVDAAGAGGKSRKYKKRNNKSKKNKKTGKSRKMRKN</sequence>
<accession>A0A6C0F826</accession>
<dbReference type="AlphaFoldDB" id="A0A6C0F826"/>
<feature type="compositionally biased region" description="Basic and acidic residues" evidence="1">
    <location>
        <begin position="183"/>
        <end position="195"/>
    </location>
</feature>
<dbReference type="EMBL" id="MN738821">
    <property type="protein sequence ID" value="QHT37838.1"/>
    <property type="molecule type" value="Genomic_DNA"/>
</dbReference>
<organism evidence="2">
    <name type="scientific">viral metagenome</name>
    <dbReference type="NCBI Taxonomy" id="1070528"/>
    <lineage>
        <taxon>unclassified sequences</taxon>
        <taxon>metagenomes</taxon>
        <taxon>organismal metagenomes</taxon>
    </lineage>
</organism>
<feature type="compositionally biased region" description="Basic residues" evidence="1">
    <location>
        <begin position="202"/>
        <end position="228"/>
    </location>
</feature>
<reference evidence="2" key="1">
    <citation type="journal article" date="2020" name="Nature">
        <title>Giant virus diversity and host interactions through global metagenomics.</title>
        <authorList>
            <person name="Schulz F."/>
            <person name="Roux S."/>
            <person name="Paez-Espino D."/>
            <person name="Jungbluth S."/>
            <person name="Walsh D.A."/>
            <person name="Denef V.J."/>
            <person name="McMahon K.D."/>
            <person name="Konstantinidis K.T."/>
            <person name="Eloe-Fadrosh E.A."/>
            <person name="Kyrpides N.C."/>
            <person name="Woyke T."/>
        </authorList>
    </citation>
    <scope>NUCLEOTIDE SEQUENCE</scope>
    <source>
        <strain evidence="2">GVMAG-S-ERX556049-19</strain>
    </source>
</reference>
<evidence type="ECO:0000256" key="1">
    <source>
        <dbReference type="SAM" id="MobiDB-lite"/>
    </source>
</evidence>